<proteinExistence type="predicted"/>
<dbReference type="Pfam" id="PF14914">
    <property type="entry name" value="LRRC37AB_C"/>
    <property type="match status" value="1"/>
</dbReference>
<feature type="domain" description="Leucine-rich repeat-containing protein 37 N-terminal" evidence="7">
    <location>
        <begin position="127"/>
        <end position="198"/>
    </location>
</feature>
<feature type="compositionally biased region" description="Basic and acidic residues" evidence="3">
    <location>
        <begin position="1155"/>
        <end position="1171"/>
    </location>
</feature>
<protein>
    <submittedName>
        <fullName evidence="8">Leucine-rich repeat-containing protein 37A2</fullName>
    </submittedName>
</protein>
<keyword evidence="9" id="KW-1185">Reference proteome</keyword>
<feature type="compositionally biased region" description="Polar residues" evidence="3">
    <location>
        <begin position="399"/>
        <end position="424"/>
    </location>
</feature>
<dbReference type="InterPro" id="IPR032675">
    <property type="entry name" value="LRR_dom_sf"/>
</dbReference>
<keyword evidence="4" id="KW-0472">Membrane</keyword>
<keyword evidence="4" id="KW-1133">Transmembrane helix</keyword>
<keyword evidence="5" id="KW-0732">Signal</keyword>
<dbReference type="InterPro" id="IPR015753">
    <property type="entry name" value="LRRC37"/>
</dbReference>
<feature type="compositionally biased region" description="Pro residues" evidence="3">
    <location>
        <begin position="625"/>
        <end position="637"/>
    </location>
</feature>
<feature type="domain" description="LRRC37A/B like protein 1 C-terminal" evidence="6">
    <location>
        <begin position="1604"/>
        <end position="1749"/>
    </location>
</feature>
<feature type="chain" id="PRO_5001871422" evidence="5">
    <location>
        <begin position="26"/>
        <end position="1849"/>
    </location>
</feature>
<dbReference type="InterPro" id="IPR001611">
    <property type="entry name" value="Leu-rich_rpt"/>
</dbReference>
<evidence type="ECO:0000259" key="7">
    <source>
        <dbReference type="Pfam" id="PF15779"/>
    </source>
</evidence>
<reference evidence="8 9" key="1">
    <citation type="submission" date="2013-11" db="EMBL/GenBank/DDBJ databases">
        <title>The Damaraland mole rat (Fukomys damarensis) genome and evolution of African mole rats.</title>
        <authorList>
            <person name="Gladyshev V.N."/>
            <person name="Fang X."/>
        </authorList>
    </citation>
    <scope>NUCLEOTIDE SEQUENCE [LARGE SCALE GENOMIC DNA]</scope>
    <source>
        <tissue evidence="8">Liver</tissue>
    </source>
</reference>
<feature type="region of interest" description="Disordered" evidence="3">
    <location>
        <begin position="1330"/>
        <end position="1400"/>
    </location>
</feature>
<feature type="compositionally biased region" description="Basic and acidic residues" evidence="3">
    <location>
        <begin position="1333"/>
        <end position="1347"/>
    </location>
</feature>
<evidence type="ECO:0000256" key="4">
    <source>
        <dbReference type="SAM" id="Phobius"/>
    </source>
</evidence>
<feature type="compositionally biased region" description="Polar residues" evidence="3">
    <location>
        <begin position="557"/>
        <end position="576"/>
    </location>
</feature>
<name>A0A091D9W3_FUKDA</name>
<sequence length="1849" mass="203886">MFPLRPCVPRLLTWKLLWFLTLAAGFPERQWALPTNKPPAPTEPWSLPDLLLELARALPPQPQPEGSDDPASSAPSLGLTPSLKPSEQTGISQVLLETQTRNPKTAKVQSSSRQQEVKYQLSQAPEEAEPPVTRQDSHARYELGTEEDIDRLLMYQEANASSQSRSEAHHSNMPFVTEKPVDMKVTKSTVAAKKPQPPSSQLQALTKPPESPAEEEPFSDRQEVLAQTPELSEELEISSTHQEAPAQPLGPPVEAELFDTKTKPTQPSESSRKEEPPSESQLEAPAQPSEYIEDLETEQPAQFSENHAERVSAPPHHKAEHPHLPHMTGEPPNLQLAITPEPTIEEGIFPVLPEATDQPSAPVNNVELSISQQEAFSEPSGEAELLQFQPEAPAKSLELPQQETTLDNLQTSEEGEPSLTSQEAEAQPPELPNEFIAQPPEQEEITVSPLGDNQVQPPTLNHGVVTPTELLSREVEIESSTAREAPAQSSVSLEQLETLRDNQEPIMPQPDPAVKDEQDAFDREVPTAPTELAGEYSSDPPKNLPMSPDPSGAAVSVIQQELTAQSSGLISAQPSESPKDIEPFSVTQEEDADPLSEPPNEMEPSVAEQMTAPQPAEPLEEEEPSPAPPSAASPPPEPPEEVEFPPTQPMMLPELPGEPPSRNTAHPSPHSELTVAATAQVQAQQPSISFHPLDMEVTIIPEPTTDSEFSTALKTTAPPSKHHTVTPPPPDLVQTKRSKLNLLTVRPLHWKLIGTPGISAKVRPSPRMQETPSQPPEPPKETVVQTPASHKVKVVTPGLEPTQHPTSPVVTDQPLELTTPVLTIEAQDSVPLREAASPPVEQPGVVLTYPEQAQAQHPSLAEVTVQPLDVELVVTDYSVSNSTGKTSTVQEKQNARTNTSICELCTCQNETLSCTGLSPKYQLHQVPVLEPNTTFTTFNFQENAIFYLAENVWTRYKWAEKLNLSENDLTELHKNSFKGLLSLQYLDLSCNKIQFIEAKTFEPLPFLQFLSLRGNLLTQLSFGTFRAWHGMPFLHKVILNHNPLSTVEDSYLFKLPALRYLDLGTTQTPLPVVENILMMTLGLKTLVIPRHMACCLCQFKSDIEVACKTVKLHCDSECVTNATLCLEEAPVGNAEGAFMKVLQARKNTKTELVIESEKSSSKQSDVSRSDLENEELDSNDANEEVGELNSMLPYFSEINLEDVDSLLPFIRLFSSNVQNIAHRQGYTKDSVRNPSHQPVPSTSAYRNELKKLYILQNWLNAEIQREIEAFKKKEKTAKLMQSSLSSPKFQVVAKKLASAQAQENSLVEDQHESKRLRTVDRVLKGPKGIQKRLLKERQKEKVREKQDTLLLAEKATGGQSLRSPSTGKAGQKEGALGPRNLAGNPLRTEEKAPRSSSLQAPLLGGSAISASAKALQGARNQARELTRSILILEHASTRMKNTKAIKPILGSKNGHGVHQTHSTPEAPGTLEANPREQLTKEDTRRGLKVAERPLFSALRSLIHSPFKGLLSSSGDLRTQEHPSPKLYAPAQPSAGSAAVETLTAGNAAENHVFTTNSPVPATDSAVTALTPMPTDEHTNDTHWEYNSTGTEQPPPETSVPLLPSPGDELETQLNQQLHILIPNKEVRRFVSYLIRTLKMDCSEPHLQLACAKLLSRTGLLMKVFSEQQQEKEAQARWDTEQWEGETYISDSAGASGHQKEQAGPRDNAQDLPGHRYNLKHVLAISMMAFVMLLIVIFSLIKTCYRRKAARAGKERPAKGLFGWRRKRSTREKDSEEGSARLWRPLWLRDLSKPLSAMRQQSMVQKLHDEDSSDENELFIKNKEPTSQASAEAEIKATKASAMAEEEDED</sequence>
<feature type="transmembrane region" description="Helical" evidence="4">
    <location>
        <begin position="1721"/>
        <end position="1740"/>
    </location>
</feature>
<keyword evidence="4" id="KW-0812">Transmembrane</keyword>
<feature type="compositionally biased region" description="Basic and acidic residues" evidence="3">
    <location>
        <begin position="513"/>
        <end position="525"/>
    </location>
</feature>
<feature type="signal peptide" evidence="5">
    <location>
        <begin position="1"/>
        <end position="25"/>
    </location>
</feature>
<evidence type="ECO:0000313" key="9">
    <source>
        <dbReference type="Proteomes" id="UP000028990"/>
    </source>
</evidence>
<feature type="compositionally biased region" description="Acidic residues" evidence="3">
    <location>
        <begin position="1172"/>
        <end position="1183"/>
    </location>
</feature>
<dbReference type="PANTHER" id="PTHR23045">
    <property type="entry name" value="LEUCINE-RICH REPEAT-CONTAINING PROTEIN 37A"/>
    <property type="match status" value="1"/>
</dbReference>
<accession>A0A091D9W3</accession>
<feature type="region of interest" description="Disordered" evidence="3">
    <location>
        <begin position="59"/>
        <end position="339"/>
    </location>
</feature>
<feature type="region of interest" description="Disordered" evidence="3">
    <location>
        <begin position="1690"/>
        <end position="1710"/>
    </location>
</feature>
<feature type="domain" description="Leucine-rich repeat-containing protein 37 N-terminal" evidence="7">
    <location>
        <begin position="641"/>
        <end position="711"/>
    </location>
</feature>
<feature type="region of interest" description="Disordered" evidence="3">
    <location>
        <begin position="1798"/>
        <end position="1849"/>
    </location>
</feature>
<feature type="compositionally biased region" description="Basic and acidic residues" evidence="3">
    <location>
        <begin position="1473"/>
        <end position="1484"/>
    </location>
</feature>
<feature type="region of interest" description="Disordered" evidence="3">
    <location>
        <begin position="1152"/>
        <end position="1183"/>
    </location>
</feature>
<dbReference type="InterPro" id="IPR032754">
    <property type="entry name" value="LRRC37_N"/>
</dbReference>
<keyword evidence="1" id="KW-0433">Leucine-rich repeat</keyword>
<dbReference type="InterPro" id="IPR029423">
    <property type="entry name" value="LRRC37AB_C"/>
</dbReference>
<dbReference type="PANTHER" id="PTHR23045:SF9">
    <property type="entry name" value="LEUCINE RICH REPEAT CONTAINING 37A-RELATED"/>
    <property type="match status" value="1"/>
</dbReference>
<evidence type="ECO:0000256" key="3">
    <source>
        <dbReference type="SAM" id="MobiDB-lite"/>
    </source>
</evidence>
<dbReference type="SUPFAM" id="SSF52058">
    <property type="entry name" value="L domain-like"/>
    <property type="match status" value="1"/>
</dbReference>
<feature type="compositionally biased region" description="Polar residues" evidence="3">
    <location>
        <begin position="1357"/>
        <end position="1368"/>
    </location>
</feature>
<dbReference type="SMART" id="SM00369">
    <property type="entry name" value="LRR_TYP"/>
    <property type="match status" value="4"/>
</dbReference>
<dbReference type="OrthoDB" id="676979at2759"/>
<dbReference type="EMBL" id="KN122849">
    <property type="protein sequence ID" value="KFO27867.1"/>
    <property type="molecule type" value="Genomic_DNA"/>
</dbReference>
<evidence type="ECO:0000256" key="1">
    <source>
        <dbReference type="ARBA" id="ARBA00022614"/>
    </source>
</evidence>
<feature type="domain" description="Leucine-rich repeat-containing protein 37 N-terminal" evidence="7">
    <location>
        <begin position="762"/>
        <end position="827"/>
    </location>
</feature>
<feature type="domain" description="Leucine-rich repeat-containing protein 37 N-terminal" evidence="7">
    <location>
        <begin position="414"/>
        <end position="470"/>
    </location>
</feature>
<evidence type="ECO:0000256" key="5">
    <source>
        <dbReference type="SAM" id="SignalP"/>
    </source>
</evidence>
<feature type="compositionally biased region" description="Polar residues" evidence="3">
    <location>
        <begin position="83"/>
        <end position="114"/>
    </location>
</feature>
<evidence type="ECO:0000259" key="6">
    <source>
        <dbReference type="Pfam" id="PF14914"/>
    </source>
</evidence>
<keyword evidence="2" id="KW-0677">Repeat</keyword>
<organism evidence="8 9">
    <name type="scientific">Fukomys damarensis</name>
    <name type="common">Damaraland mole rat</name>
    <name type="synonym">Cryptomys damarensis</name>
    <dbReference type="NCBI Taxonomy" id="885580"/>
    <lineage>
        <taxon>Eukaryota</taxon>
        <taxon>Metazoa</taxon>
        <taxon>Chordata</taxon>
        <taxon>Craniata</taxon>
        <taxon>Vertebrata</taxon>
        <taxon>Euteleostomi</taxon>
        <taxon>Mammalia</taxon>
        <taxon>Eutheria</taxon>
        <taxon>Euarchontoglires</taxon>
        <taxon>Glires</taxon>
        <taxon>Rodentia</taxon>
        <taxon>Hystricomorpha</taxon>
        <taxon>Bathyergidae</taxon>
        <taxon>Fukomys</taxon>
    </lineage>
</organism>
<dbReference type="Proteomes" id="UP000028990">
    <property type="component" value="Unassembled WGS sequence"/>
</dbReference>
<feature type="region of interest" description="Disordered" evidence="3">
    <location>
        <begin position="715"/>
        <end position="734"/>
    </location>
</feature>
<dbReference type="InterPro" id="IPR003591">
    <property type="entry name" value="Leu-rich_rpt_typical-subtyp"/>
</dbReference>
<dbReference type="Pfam" id="PF15779">
    <property type="entry name" value="LRRC37"/>
    <property type="match status" value="5"/>
</dbReference>
<feature type="compositionally biased region" description="Basic and acidic residues" evidence="3">
    <location>
        <begin position="1574"/>
        <end position="1583"/>
    </location>
</feature>
<dbReference type="Gene3D" id="3.80.10.10">
    <property type="entry name" value="Ribonuclease Inhibitor"/>
    <property type="match status" value="1"/>
</dbReference>
<evidence type="ECO:0000313" key="8">
    <source>
        <dbReference type="EMBL" id="KFO27867.1"/>
    </source>
</evidence>
<dbReference type="eggNOG" id="ENOG502QVVG">
    <property type="taxonomic scope" value="Eukaryota"/>
</dbReference>
<evidence type="ECO:0000256" key="2">
    <source>
        <dbReference type="ARBA" id="ARBA00022737"/>
    </source>
</evidence>
<dbReference type="Pfam" id="PF13855">
    <property type="entry name" value="LRR_8"/>
    <property type="match status" value="1"/>
</dbReference>
<dbReference type="PROSITE" id="PS51450">
    <property type="entry name" value="LRR"/>
    <property type="match status" value="1"/>
</dbReference>
<feature type="compositionally biased region" description="Polar residues" evidence="3">
    <location>
        <begin position="478"/>
        <end position="495"/>
    </location>
</feature>
<feature type="region of interest" description="Disordered" evidence="3">
    <location>
        <begin position="1574"/>
        <end position="1608"/>
    </location>
</feature>
<feature type="region of interest" description="Disordered" evidence="3">
    <location>
        <begin position="757"/>
        <end position="787"/>
    </location>
</feature>
<feature type="region of interest" description="Disordered" evidence="3">
    <location>
        <begin position="476"/>
        <end position="672"/>
    </location>
</feature>
<feature type="domain" description="Leucine-rich repeat-containing protein 37 N-terminal" evidence="7">
    <location>
        <begin position="277"/>
        <end position="345"/>
    </location>
</feature>
<feature type="region of interest" description="Disordered" evidence="3">
    <location>
        <begin position="1450"/>
        <end position="1484"/>
    </location>
</feature>
<gene>
    <name evidence="8" type="ORF">H920_10753</name>
</gene>
<feature type="region of interest" description="Disordered" evidence="3">
    <location>
        <begin position="390"/>
        <end position="464"/>
    </location>
</feature>